<feature type="domain" description="DUF1731" evidence="3">
    <location>
        <begin position="251"/>
        <end position="297"/>
    </location>
</feature>
<protein>
    <submittedName>
        <fullName evidence="4">TIGR01777 family protein</fullName>
    </submittedName>
</protein>
<dbReference type="PANTHER" id="PTHR11092">
    <property type="entry name" value="SUGAR NUCLEOTIDE EPIMERASE RELATED"/>
    <property type="match status" value="1"/>
</dbReference>
<dbReference type="SUPFAM" id="SSF51735">
    <property type="entry name" value="NAD(P)-binding Rossmann-fold domains"/>
    <property type="match status" value="1"/>
</dbReference>
<dbReference type="Proteomes" id="UP000095552">
    <property type="component" value="Unassembled WGS sequence"/>
</dbReference>
<name>A0A1E5T6Q6_9BACT</name>
<dbReference type="Gene3D" id="3.40.50.720">
    <property type="entry name" value="NAD(P)-binding Rossmann-like Domain"/>
    <property type="match status" value="1"/>
</dbReference>
<proteinExistence type="inferred from homology"/>
<comment type="similarity">
    <text evidence="1">Belongs to the NAD(P)-dependent epimerase/dehydratase family. SDR39U1 subfamily.</text>
</comment>
<dbReference type="Pfam" id="PF08338">
    <property type="entry name" value="DUF1731"/>
    <property type="match status" value="1"/>
</dbReference>
<dbReference type="EMBL" id="MDGQ01000003">
    <property type="protein sequence ID" value="OEK07026.1"/>
    <property type="molecule type" value="Genomic_DNA"/>
</dbReference>
<dbReference type="NCBIfam" id="TIGR01777">
    <property type="entry name" value="yfcH"/>
    <property type="match status" value="1"/>
</dbReference>
<dbReference type="Pfam" id="PF01370">
    <property type="entry name" value="Epimerase"/>
    <property type="match status" value="1"/>
</dbReference>
<keyword evidence="5" id="KW-1185">Reference proteome</keyword>
<dbReference type="OrthoDB" id="9801773at2"/>
<sequence length="299" mass="32407">MGQKILITGGTGLVGSALIPMLKKQGHEIVVLSRKKSRNADYEVFEWDYKKDYIEEGALEGVDSIIHLAGAGVADEKWTVERKDEIYNSRTKTSILLFKTLEKGNHQVKSFIAASAIGIYGNDTGNSIVSETSATGSGFLAHVTDAWETATNKIKSLNIRLVQLRVGIVLSKKGGALVELLKPPVAAPLGKGDQYMSWIHIGDLSRMFVEAVENSAMEGAFNAVAPSPETNKNLTRKAAKAFKKTFLPIPVPALVIKLMLGEMSTIVLGGSRVSSAKIQREGFEFKYPKLDKALDDLGA</sequence>
<dbReference type="AlphaFoldDB" id="A0A1E5T6Q6"/>
<comment type="caution">
    <text evidence="4">The sequence shown here is derived from an EMBL/GenBank/DDBJ whole genome shotgun (WGS) entry which is preliminary data.</text>
</comment>
<dbReference type="PANTHER" id="PTHR11092:SF0">
    <property type="entry name" value="EPIMERASE FAMILY PROTEIN SDR39U1"/>
    <property type="match status" value="1"/>
</dbReference>
<dbReference type="RefSeq" id="WP_069834338.1">
    <property type="nucleotide sequence ID" value="NZ_MDGQ01000003.1"/>
</dbReference>
<accession>A0A1E5T6Q6</accession>
<evidence type="ECO:0000313" key="5">
    <source>
        <dbReference type="Proteomes" id="UP000095552"/>
    </source>
</evidence>
<evidence type="ECO:0000259" key="2">
    <source>
        <dbReference type="Pfam" id="PF01370"/>
    </source>
</evidence>
<evidence type="ECO:0000313" key="4">
    <source>
        <dbReference type="EMBL" id="OEK07026.1"/>
    </source>
</evidence>
<reference evidence="4 5" key="1">
    <citation type="submission" date="2016-08" db="EMBL/GenBank/DDBJ databases">
        <title>Draft genome of Fabibacter sp. strain SK-8.</title>
        <authorList>
            <person name="Wong S.-K."/>
            <person name="Hamasaki K."/>
            <person name="Yoshizawa S."/>
        </authorList>
    </citation>
    <scope>NUCLEOTIDE SEQUENCE [LARGE SCALE GENOMIC DNA]</scope>
    <source>
        <strain evidence="4 5">SK-8</strain>
    </source>
</reference>
<evidence type="ECO:0000256" key="1">
    <source>
        <dbReference type="ARBA" id="ARBA00009353"/>
    </source>
</evidence>
<evidence type="ECO:0000259" key="3">
    <source>
        <dbReference type="Pfam" id="PF08338"/>
    </source>
</evidence>
<dbReference type="InterPro" id="IPR010099">
    <property type="entry name" value="SDR39U1"/>
</dbReference>
<dbReference type="InterPro" id="IPR001509">
    <property type="entry name" value="Epimerase_deHydtase"/>
</dbReference>
<dbReference type="STRING" id="1563681.BFP71_05045"/>
<organism evidence="4 5">
    <name type="scientific">Roseivirga misakiensis</name>
    <dbReference type="NCBI Taxonomy" id="1563681"/>
    <lineage>
        <taxon>Bacteria</taxon>
        <taxon>Pseudomonadati</taxon>
        <taxon>Bacteroidota</taxon>
        <taxon>Cytophagia</taxon>
        <taxon>Cytophagales</taxon>
        <taxon>Roseivirgaceae</taxon>
        <taxon>Roseivirga</taxon>
    </lineage>
</organism>
<dbReference type="InterPro" id="IPR013549">
    <property type="entry name" value="DUF1731"/>
</dbReference>
<gene>
    <name evidence="4" type="ORF">BFP71_05045</name>
</gene>
<feature type="domain" description="NAD-dependent epimerase/dehydratase" evidence="2">
    <location>
        <begin position="5"/>
        <end position="215"/>
    </location>
</feature>
<dbReference type="InterPro" id="IPR036291">
    <property type="entry name" value="NAD(P)-bd_dom_sf"/>
</dbReference>